<evidence type="ECO:0000313" key="2">
    <source>
        <dbReference type="Proteomes" id="UP000830395"/>
    </source>
</evidence>
<proteinExistence type="predicted"/>
<reference evidence="1" key="1">
    <citation type="submission" date="2020-02" db="EMBL/GenBank/DDBJ databases">
        <title>Genome sequencing of the panga catfish, Pangasius djambal.</title>
        <authorList>
            <person name="Wen M."/>
            <person name="Zahm M."/>
            <person name="Roques C."/>
            <person name="Cabau C."/>
            <person name="Klopp C."/>
            <person name="Donnadieu C."/>
            <person name="Jouanno E."/>
            <person name="Avarre J.-C."/>
            <person name="Campet M."/>
            <person name="Ha T."/>
            <person name="Dugue R."/>
            <person name="Lampietro C."/>
            <person name="Louis A."/>
            <person name="Herpin A."/>
            <person name="Echchiki A."/>
            <person name="Berthelot C."/>
            <person name="Parey E."/>
            <person name="Roest-Crollius H."/>
            <person name="Braasch I."/>
            <person name="Postlethwait J.H."/>
            <person name="Bobe J."/>
            <person name="Montfort J."/>
            <person name="Bouchez O."/>
            <person name="Begum T."/>
            <person name="Schartl M."/>
            <person name="Gustiano R."/>
            <person name="Guiguen Y."/>
        </authorList>
    </citation>
    <scope>NUCLEOTIDE SEQUENCE</scope>
    <source>
        <strain evidence="1">Pdj_M5554</strain>
    </source>
</reference>
<gene>
    <name evidence="1" type="ORF">PDJAM_G00122150</name>
</gene>
<keyword evidence="2" id="KW-1185">Reference proteome</keyword>
<name>A0ACC5ZA78_9TELE</name>
<dbReference type="Proteomes" id="UP000830395">
    <property type="component" value="Chromosome 21"/>
</dbReference>
<protein>
    <submittedName>
        <fullName evidence="1">Uncharacterized protein</fullName>
    </submittedName>
</protein>
<organism evidence="1 2">
    <name type="scientific">Pangasius djambal</name>
    <dbReference type="NCBI Taxonomy" id="1691987"/>
    <lineage>
        <taxon>Eukaryota</taxon>
        <taxon>Metazoa</taxon>
        <taxon>Chordata</taxon>
        <taxon>Craniata</taxon>
        <taxon>Vertebrata</taxon>
        <taxon>Euteleostomi</taxon>
        <taxon>Actinopterygii</taxon>
        <taxon>Neopterygii</taxon>
        <taxon>Teleostei</taxon>
        <taxon>Ostariophysi</taxon>
        <taxon>Siluriformes</taxon>
        <taxon>Pangasiidae</taxon>
        <taxon>Pangasius</taxon>
    </lineage>
</organism>
<sequence length="55" mass="6665">MSQFIIQSVLYYFASFKNSNKQLIRLDKFRRVCSNESIHRSIHCLKRKTWNVVMV</sequence>
<comment type="caution">
    <text evidence="1">The sequence shown here is derived from an EMBL/GenBank/DDBJ whole genome shotgun (WGS) entry which is preliminary data.</text>
</comment>
<evidence type="ECO:0000313" key="1">
    <source>
        <dbReference type="EMBL" id="MCJ8744752.1"/>
    </source>
</evidence>
<dbReference type="EMBL" id="CM040995">
    <property type="protein sequence ID" value="MCJ8744752.1"/>
    <property type="molecule type" value="Genomic_DNA"/>
</dbReference>
<accession>A0ACC5ZA78</accession>